<dbReference type="PANTHER" id="PTHR33986">
    <property type="entry name" value="OS02G0535700 PROTEIN"/>
    <property type="match status" value="1"/>
</dbReference>
<dbReference type="Proteomes" id="UP000613582">
    <property type="component" value="Unassembled WGS sequence"/>
</dbReference>
<name>A0A8J2Y3M3_9PROT</name>
<dbReference type="PANTHER" id="PTHR33986:SF15">
    <property type="entry name" value="MITOCHONDRIAL FISSION PROTEIN ELM1"/>
    <property type="match status" value="1"/>
</dbReference>
<dbReference type="Pfam" id="PF06258">
    <property type="entry name" value="Mito_fiss_Elm1"/>
    <property type="match status" value="1"/>
</dbReference>
<dbReference type="InterPro" id="IPR009367">
    <property type="entry name" value="Elm1-like"/>
</dbReference>
<protein>
    <submittedName>
        <fullName evidence="1">Nucleoside-diphosphate sugar epimerase</fullName>
    </submittedName>
</protein>
<evidence type="ECO:0000313" key="1">
    <source>
        <dbReference type="EMBL" id="GGD06928.1"/>
    </source>
</evidence>
<dbReference type="EMBL" id="BMGH01000001">
    <property type="protein sequence ID" value="GGD06928.1"/>
    <property type="molecule type" value="Genomic_DNA"/>
</dbReference>
<dbReference type="RefSeq" id="WP_188159045.1">
    <property type="nucleotide sequence ID" value="NZ_BMGH01000001.1"/>
</dbReference>
<keyword evidence="2" id="KW-1185">Reference proteome</keyword>
<reference evidence="1" key="1">
    <citation type="journal article" date="2014" name="Int. J. Syst. Evol. Microbiol.">
        <title>Complete genome sequence of Corynebacterium casei LMG S-19264T (=DSM 44701T), isolated from a smear-ripened cheese.</title>
        <authorList>
            <consortium name="US DOE Joint Genome Institute (JGI-PGF)"/>
            <person name="Walter F."/>
            <person name="Albersmeier A."/>
            <person name="Kalinowski J."/>
            <person name="Ruckert C."/>
        </authorList>
    </citation>
    <scope>NUCLEOTIDE SEQUENCE</scope>
    <source>
        <strain evidence="1">CGMCC 1.12921</strain>
    </source>
</reference>
<dbReference type="AlphaFoldDB" id="A0A8J2Y3M3"/>
<proteinExistence type="predicted"/>
<sequence>MSDTDKKRSCWIVSDGRAGIENQALGLAEAVGRLVPLDISIKRISVKWPWQSLPARMWASRPFGKLAQVLDGDNIPDKQGLDEPWPDLWIGCGRLSIPYSIAVRQTRRSYVVQTQDPRVPLDGFDLVIPPHHDGVSGANVISIHGAPTRLTATLMAEDAKLLEEALPHLPRPRIAALIGGDSKAFRMTPAVIETIIGTLKTLATDGAGVMITTSRRTGKINETLIHDALGGFDNVFFWQGDRIGQLANPYAGMLGLADHILVTQESTNMITEAATTGKPVHILPMEKGSTKFASFHDSLKKQGITRPLALPLADWTYSPLRETDRAAKELVKRWLGRMAAK</sequence>
<comment type="caution">
    <text evidence="1">The sequence shown here is derived from an EMBL/GenBank/DDBJ whole genome shotgun (WGS) entry which is preliminary data.</text>
</comment>
<evidence type="ECO:0000313" key="2">
    <source>
        <dbReference type="Proteomes" id="UP000613582"/>
    </source>
</evidence>
<gene>
    <name evidence="1" type="ORF">GCM10011342_14660</name>
</gene>
<reference evidence="1" key="2">
    <citation type="submission" date="2020-09" db="EMBL/GenBank/DDBJ databases">
        <authorList>
            <person name="Sun Q."/>
            <person name="Zhou Y."/>
        </authorList>
    </citation>
    <scope>NUCLEOTIDE SEQUENCE</scope>
    <source>
        <strain evidence="1">CGMCC 1.12921</strain>
    </source>
</reference>
<organism evidence="1 2">
    <name type="scientific">Aquisalinus flavus</name>
    <dbReference type="NCBI Taxonomy" id="1526572"/>
    <lineage>
        <taxon>Bacteria</taxon>
        <taxon>Pseudomonadati</taxon>
        <taxon>Pseudomonadota</taxon>
        <taxon>Alphaproteobacteria</taxon>
        <taxon>Parvularculales</taxon>
        <taxon>Parvularculaceae</taxon>
        <taxon>Aquisalinus</taxon>
    </lineage>
</organism>
<accession>A0A8J2Y3M3</accession>